<keyword evidence="2" id="KW-0677">Repeat</keyword>
<feature type="domain" description="CCHC-type" evidence="7">
    <location>
        <begin position="441"/>
        <end position="456"/>
    </location>
</feature>
<dbReference type="AlphaFoldDB" id="A0A8H3VMR3"/>
<dbReference type="SUPFAM" id="SSF57756">
    <property type="entry name" value="Retrovirus zinc finger-like domains"/>
    <property type="match status" value="4"/>
</dbReference>
<keyword evidence="4" id="KW-0862">Zinc</keyword>
<dbReference type="InterPro" id="IPR036875">
    <property type="entry name" value="Znf_CCHC_sf"/>
</dbReference>
<feature type="compositionally biased region" description="Basic and acidic residues" evidence="6">
    <location>
        <begin position="222"/>
        <end position="239"/>
    </location>
</feature>
<sequence>MLLQLTFIGIGLTSGTRYFAYRARIIIRDLAVRPETLHLLDKYRFKAPFVQCNIARWSDLLKLPDFSRKEFDTHAIVRRFHTPLWYGGEDLNQNCSYDKTRSQTSDEITAEMVNLLKMRKYSGGTVLQAKTIGTKVAFEGIQEPELLRTASLLQTTRTLSKSTYLSPPTATIEMSRSMMASNPYSGFSTPVPRNTYCETCERSLATKDWNSHKTSRKHRAAEKKIKDDEEAAKEAEKKASQPAFTEDSNTDSKTWADQTNDAAAGGFTSDATNGGGNVSEWGMGDAFAKLENGGGASADKGKGDGCFKCHQPGHFARECPNAPPQSKGCFNCGQEGHRKTECTNPRKVTCRNCNEDGHMGSECPQPRKVICRNCEKEGHMSKECEEPKNPKNATCRNCEVVGHFASDCPEPRSAKNVTCRNCEEMGHFSKDCPKPRPGRACHNCESTDHIARECPEERKPRCFNCRQTGHKSHECENEKVEDPRFSSGGGGGNYNGGGNSYGNAEPSTVGAVATEGDWASGGGDAVESSVGVEGAW</sequence>
<feature type="compositionally biased region" description="Polar residues" evidence="6">
    <location>
        <begin position="242"/>
        <end position="261"/>
    </location>
</feature>
<reference evidence="8 9" key="1">
    <citation type="submission" date="2019-07" db="EMBL/GenBank/DDBJ databases">
        <title>Venturia inaequalis Genome Resource.</title>
        <authorList>
            <person name="Lichtner F.J."/>
        </authorList>
    </citation>
    <scope>NUCLEOTIDE SEQUENCE [LARGE SCALE GENOMIC DNA]</scope>
    <source>
        <strain evidence="8 9">DMI_063113</strain>
    </source>
</reference>
<evidence type="ECO:0000256" key="6">
    <source>
        <dbReference type="SAM" id="MobiDB-lite"/>
    </source>
</evidence>
<feature type="region of interest" description="Disordered" evidence="6">
    <location>
        <begin position="208"/>
        <end position="276"/>
    </location>
</feature>
<feature type="region of interest" description="Disordered" evidence="6">
    <location>
        <begin position="476"/>
        <end position="536"/>
    </location>
</feature>
<dbReference type="PANTHER" id="PTHR47103:SF8">
    <property type="entry name" value="DNA-BINDING PROTEIN"/>
    <property type="match status" value="1"/>
</dbReference>
<feature type="domain" description="CCHC-type" evidence="7">
    <location>
        <begin position="461"/>
        <end position="477"/>
    </location>
</feature>
<proteinExistence type="predicted"/>
<dbReference type="Proteomes" id="UP000490939">
    <property type="component" value="Unassembled WGS sequence"/>
</dbReference>
<dbReference type="Pfam" id="PF00098">
    <property type="entry name" value="zf-CCHC"/>
    <property type="match status" value="8"/>
</dbReference>
<evidence type="ECO:0000256" key="3">
    <source>
        <dbReference type="ARBA" id="ARBA00022771"/>
    </source>
</evidence>
<feature type="domain" description="CCHC-type" evidence="7">
    <location>
        <begin position="329"/>
        <end position="344"/>
    </location>
</feature>
<evidence type="ECO:0000259" key="7">
    <source>
        <dbReference type="PROSITE" id="PS50158"/>
    </source>
</evidence>
<protein>
    <recommendedName>
        <fullName evidence="7">CCHC-type domain-containing protein</fullName>
    </recommendedName>
</protein>
<dbReference type="GO" id="GO:0008270">
    <property type="term" value="F:zinc ion binding"/>
    <property type="evidence" value="ECO:0007669"/>
    <property type="project" value="UniProtKB-KW"/>
</dbReference>
<evidence type="ECO:0000313" key="9">
    <source>
        <dbReference type="Proteomes" id="UP000490939"/>
    </source>
</evidence>
<organism evidence="8 9">
    <name type="scientific">Venturia inaequalis</name>
    <name type="common">Apple scab fungus</name>
    <dbReference type="NCBI Taxonomy" id="5025"/>
    <lineage>
        <taxon>Eukaryota</taxon>
        <taxon>Fungi</taxon>
        <taxon>Dikarya</taxon>
        <taxon>Ascomycota</taxon>
        <taxon>Pezizomycotina</taxon>
        <taxon>Dothideomycetes</taxon>
        <taxon>Pleosporomycetidae</taxon>
        <taxon>Venturiales</taxon>
        <taxon>Venturiaceae</taxon>
        <taxon>Venturia</taxon>
    </lineage>
</organism>
<keyword evidence="3 5" id="KW-0863">Zinc-finger</keyword>
<feature type="domain" description="CCHC-type" evidence="7">
    <location>
        <begin position="371"/>
        <end position="386"/>
    </location>
</feature>
<evidence type="ECO:0000256" key="4">
    <source>
        <dbReference type="ARBA" id="ARBA00022833"/>
    </source>
</evidence>
<evidence type="ECO:0000256" key="1">
    <source>
        <dbReference type="ARBA" id="ARBA00022723"/>
    </source>
</evidence>
<feature type="domain" description="CCHC-type" evidence="7">
    <location>
        <begin position="306"/>
        <end position="321"/>
    </location>
</feature>
<gene>
    <name evidence="8" type="ORF">EG327_001322</name>
</gene>
<feature type="domain" description="CCHC-type" evidence="7">
    <location>
        <begin position="395"/>
        <end position="410"/>
    </location>
</feature>
<dbReference type="SMART" id="SM00343">
    <property type="entry name" value="ZnF_C2HC"/>
    <property type="match status" value="8"/>
</dbReference>
<feature type="compositionally biased region" description="Gly residues" evidence="6">
    <location>
        <begin position="487"/>
        <end position="500"/>
    </location>
</feature>
<keyword evidence="1" id="KW-0479">Metal-binding</keyword>
<dbReference type="PROSITE" id="PS50158">
    <property type="entry name" value="ZF_CCHC"/>
    <property type="match status" value="8"/>
</dbReference>
<evidence type="ECO:0000256" key="2">
    <source>
        <dbReference type="ARBA" id="ARBA00022737"/>
    </source>
</evidence>
<keyword evidence="9" id="KW-1185">Reference proteome</keyword>
<dbReference type="GO" id="GO:0003676">
    <property type="term" value="F:nucleic acid binding"/>
    <property type="evidence" value="ECO:0007669"/>
    <property type="project" value="InterPro"/>
</dbReference>
<dbReference type="Gene3D" id="4.10.60.10">
    <property type="entry name" value="Zinc finger, CCHC-type"/>
    <property type="match status" value="5"/>
</dbReference>
<feature type="domain" description="CCHC-type" evidence="7">
    <location>
        <begin position="350"/>
        <end position="365"/>
    </location>
</feature>
<comment type="caution">
    <text evidence="8">The sequence shown here is derived from an EMBL/GenBank/DDBJ whole genome shotgun (WGS) entry which is preliminary data.</text>
</comment>
<feature type="domain" description="CCHC-type" evidence="7">
    <location>
        <begin position="419"/>
        <end position="434"/>
    </location>
</feature>
<dbReference type="InterPro" id="IPR001878">
    <property type="entry name" value="Znf_CCHC"/>
</dbReference>
<evidence type="ECO:0000256" key="5">
    <source>
        <dbReference type="PROSITE-ProRule" id="PRU00047"/>
    </source>
</evidence>
<name>A0A8H3VMR3_VENIN</name>
<dbReference type="EMBL" id="WNWR01000134">
    <property type="protein sequence ID" value="KAE9990523.1"/>
    <property type="molecule type" value="Genomic_DNA"/>
</dbReference>
<accession>A0A8H3VMR3</accession>
<evidence type="ECO:0000313" key="8">
    <source>
        <dbReference type="EMBL" id="KAE9990523.1"/>
    </source>
</evidence>
<dbReference type="PANTHER" id="PTHR47103">
    <property type="entry name" value="DNA-BINDING PROTEIN"/>
    <property type="match status" value="1"/>
</dbReference>